<dbReference type="GO" id="GO:0016973">
    <property type="term" value="P:poly(A)+ mRNA export from nucleus"/>
    <property type="evidence" value="ECO:0007669"/>
    <property type="project" value="TreeGrafter"/>
</dbReference>
<keyword evidence="6" id="KW-1185">Reference proteome</keyword>
<feature type="compositionally biased region" description="Polar residues" evidence="3">
    <location>
        <begin position="271"/>
        <end position="286"/>
    </location>
</feature>
<dbReference type="InterPro" id="IPR003034">
    <property type="entry name" value="SAP_dom"/>
</dbReference>
<feature type="region of interest" description="Disordered" evidence="3">
    <location>
        <begin position="204"/>
        <end position="304"/>
    </location>
</feature>
<feature type="region of interest" description="Disordered" evidence="3">
    <location>
        <begin position="88"/>
        <end position="168"/>
    </location>
</feature>
<dbReference type="EMBL" id="KK088417">
    <property type="protein sequence ID" value="EYE96886.1"/>
    <property type="molecule type" value="Genomic_DNA"/>
</dbReference>
<dbReference type="GeneID" id="63696542"/>
<dbReference type="Proteomes" id="UP000019804">
    <property type="component" value="Unassembled WGS sequence"/>
</dbReference>
<evidence type="ECO:0000256" key="3">
    <source>
        <dbReference type="SAM" id="MobiDB-lite"/>
    </source>
</evidence>
<dbReference type="InterPro" id="IPR036361">
    <property type="entry name" value="SAP_dom_sf"/>
</dbReference>
<dbReference type="Pfam" id="PF02037">
    <property type="entry name" value="SAP"/>
    <property type="match status" value="1"/>
</dbReference>
<reference evidence="6" key="1">
    <citation type="journal article" date="2014" name="Nat. Commun.">
        <title>Genomic adaptations of the halophilic Dead Sea filamentous fungus Eurotium rubrum.</title>
        <authorList>
            <person name="Kis-Papo T."/>
            <person name="Weig A.R."/>
            <person name="Riley R."/>
            <person name="Persoh D."/>
            <person name="Salamov A."/>
            <person name="Sun H."/>
            <person name="Lipzen A."/>
            <person name="Wasser S.P."/>
            <person name="Rambold G."/>
            <person name="Grigoriev I.V."/>
            <person name="Nevo E."/>
        </authorList>
    </citation>
    <scope>NUCLEOTIDE SEQUENCE [LARGE SCALE GENOMIC DNA]</scope>
    <source>
        <strain evidence="6">CBS 135680</strain>
    </source>
</reference>
<feature type="compositionally biased region" description="Low complexity" evidence="3">
    <location>
        <begin position="136"/>
        <end position="150"/>
    </location>
</feature>
<keyword evidence="1" id="KW-0597">Phosphoprotein</keyword>
<dbReference type="InterPro" id="IPR040746">
    <property type="entry name" value="THO1_MOS11_C"/>
</dbReference>
<dbReference type="AlphaFoldDB" id="A0A017SJD6"/>
<evidence type="ECO:0000259" key="4">
    <source>
        <dbReference type="SMART" id="SM00513"/>
    </source>
</evidence>
<dbReference type="GO" id="GO:0005634">
    <property type="term" value="C:nucleus"/>
    <property type="evidence" value="ECO:0007669"/>
    <property type="project" value="TreeGrafter"/>
</dbReference>
<evidence type="ECO:0000313" key="5">
    <source>
        <dbReference type="EMBL" id="EYE96886.1"/>
    </source>
</evidence>
<accession>A0A017SJD6</accession>
<dbReference type="RefSeq" id="XP_040640574.1">
    <property type="nucleotide sequence ID" value="XM_040781418.1"/>
</dbReference>
<evidence type="ECO:0000313" key="6">
    <source>
        <dbReference type="Proteomes" id="UP000019804"/>
    </source>
</evidence>
<dbReference type="SMART" id="SM00513">
    <property type="entry name" value="SAP"/>
    <property type="match status" value="1"/>
</dbReference>
<evidence type="ECO:0000256" key="2">
    <source>
        <dbReference type="ARBA" id="ARBA00046328"/>
    </source>
</evidence>
<dbReference type="Gene3D" id="1.10.720.30">
    <property type="entry name" value="SAP domain"/>
    <property type="match status" value="1"/>
</dbReference>
<comment type="similarity">
    <text evidence="2">Belongs to the SAP domain-containing ribonucleoprotein family.</text>
</comment>
<sequence>MATDYSKKTNAELVEILKSRNLTHTGKKAELVARIQEDDTKNNGGEPAPAAPAAKTDVADDVIDWEDDDVPVEGTTKPSTEAGAAAIAAGGKGQVSNPAAVPNQKLDTDPAATDDLKVEAAGGEAGKDAAPEQETEGAAAPAGEEGAPDAAQEEKPAPNFAKGLPITELEEELRKRKARAEKFGITEDSQAAIAQAEQNIERAKRFGTGADANASVGVKGLDEALPQEKTRKRGRNEEQGGRGGKRRNFGGRGGNRPRRGGQGGQGGNRNKTSNGSGEKPQPTQMSEQDRAALEARKKRFAAAT</sequence>
<feature type="domain" description="SAP" evidence="4">
    <location>
        <begin position="5"/>
        <end position="39"/>
    </location>
</feature>
<gene>
    <name evidence="5" type="ORF">EURHEDRAFT_410679</name>
</gene>
<proteinExistence type="inferred from homology"/>
<dbReference type="PANTHER" id="PTHR46551:SF1">
    <property type="entry name" value="SAP DOMAIN-CONTAINING RIBONUCLEOPROTEIN"/>
    <property type="match status" value="1"/>
</dbReference>
<dbReference type="Pfam" id="PF18592">
    <property type="entry name" value="Tho1_MOS11_C"/>
    <property type="match status" value="1"/>
</dbReference>
<feature type="compositionally biased region" description="Basic and acidic residues" evidence="3">
    <location>
        <begin position="220"/>
        <end position="240"/>
    </location>
</feature>
<protein>
    <recommendedName>
        <fullName evidence="4">SAP domain-containing protein</fullName>
    </recommendedName>
</protein>
<feature type="region of interest" description="Disordered" evidence="3">
    <location>
        <begin position="36"/>
        <end position="58"/>
    </location>
</feature>
<evidence type="ECO:0000256" key="1">
    <source>
        <dbReference type="ARBA" id="ARBA00022553"/>
    </source>
</evidence>
<dbReference type="STRING" id="1388766.A0A017SJD6"/>
<dbReference type="PANTHER" id="PTHR46551">
    <property type="entry name" value="SAP DOMAIN-CONTAINING RIBONUCLEOPROTEIN"/>
    <property type="match status" value="1"/>
</dbReference>
<dbReference type="OrthoDB" id="445357at2759"/>
<dbReference type="HOGENOM" id="CLU_063282_0_0_1"/>
<dbReference type="InterPro" id="IPR052240">
    <property type="entry name" value="SAP_domain_ribonucleoprotein"/>
</dbReference>
<name>A0A017SJD6_ASPRC</name>
<organism evidence="5 6">
    <name type="scientific">Aspergillus ruber (strain CBS 135680)</name>
    <dbReference type="NCBI Taxonomy" id="1388766"/>
    <lineage>
        <taxon>Eukaryota</taxon>
        <taxon>Fungi</taxon>
        <taxon>Dikarya</taxon>
        <taxon>Ascomycota</taxon>
        <taxon>Pezizomycotina</taxon>
        <taxon>Eurotiomycetes</taxon>
        <taxon>Eurotiomycetidae</taxon>
        <taxon>Eurotiales</taxon>
        <taxon>Aspergillaceae</taxon>
        <taxon>Aspergillus</taxon>
        <taxon>Aspergillus subgen. Aspergillus</taxon>
    </lineage>
</organism>
<dbReference type="SUPFAM" id="SSF68906">
    <property type="entry name" value="SAP domain"/>
    <property type="match status" value="1"/>
</dbReference>
<feature type="compositionally biased region" description="Basic residues" evidence="3">
    <location>
        <begin position="243"/>
        <end position="259"/>
    </location>
</feature>